<proteinExistence type="inferred from homology"/>
<evidence type="ECO:0000256" key="6">
    <source>
        <dbReference type="ARBA" id="ARBA00022781"/>
    </source>
</evidence>
<dbReference type="SUPFAM" id="SSF81336">
    <property type="entry name" value="F1F0 ATP synthase subunit A"/>
    <property type="match status" value="1"/>
</dbReference>
<dbReference type="InterPro" id="IPR023011">
    <property type="entry name" value="ATP_synth_F0_asu_AS"/>
</dbReference>
<dbReference type="GO" id="GO:0046933">
    <property type="term" value="F:proton-transporting ATP synthase activity, rotational mechanism"/>
    <property type="evidence" value="ECO:0007669"/>
    <property type="project" value="UniProtKB-UniRule"/>
</dbReference>
<dbReference type="RefSeq" id="WP_084660252.1">
    <property type="nucleotide sequence ID" value="NZ_FQUL01000015.1"/>
</dbReference>
<dbReference type="Proteomes" id="UP000184295">
    <property type="component" value="Unassembled WGS sequence"/>
</dbReference>
<keyword evidence="14" id="KW-1185">Reference proteome</keyword>
<evidence type="ECO:0000313" key="13">
    <source>
        <dbReference type="EMBL" id="SHE65952.1"/>
    </source>
</evidence>
<evidence type="ECO:0000256" key="1">
    <source>
        <dbReference type="ARBA" id="ARBA00004141"/>
    </source>
</evidence>
<comment type="function">
    <text evidence="11 12">Key component of the proton channel; it plays a direct role in the translocation of protons across the membrane.</text>
</comment>
<keyword evidence="9 11" id="KW-0472">Membrane</keyword>
<dbReference type="STRING" id="1121881.SAMN02745225_01247"/>
<reference evidence="14" key="1">
    <citation type="submission" date="2016-11" db="EMBL/GenBank/DDBJ databases">
        <authorList>
            <person name="Varghese N."/>
            <person name="Submissions S."/>
        </authorList>
    </citation>
    <scope>NUCLEOTIDE SEQUENCE [LARGE SCALE GENOMIC DNA]</scope>
    <source>
        <strain evidence="14">DSM 19514</strain>
    </source>
</reference>
<evidence type="ECO:0000313" key="14">
    <source>
        <dbReference type="Proteomes" id="UP000184295"/>
    </source>
</evidence>
<gene>
    <name evidence="11" type="primary">atpB</name>
    <name evidence="13" type="ORF">SAMN02745225_01247</name>
</gene>
<evidence type="ECO:0000256" key="2">
    <source>
        <dbReference type="ARBA" id="ARBA00006810"/>
    </source>
</evidence>
<dbReference type="PANTHER" id="PTHR11410">
    <property type="entry name" value="ATP SYNTHASE SUBUNIT A"/>
    <property type="match status" value="1"/>
</dbReference>
<keyword evidence="8 11" id="KW-0406">Ion transport</keyword>
<keyword evidence="3 11" id="KW-0813">Transport</keyword>
<comment type="subcellular location">
    <subcellularLocation>
        <location evidence="11 12">Cell membrane</location>
        <topology evidence="11 12">Multi-pass membrane protein</topology>
    </subcellularLocation>
    <subcellularLocation>
        <location evidence="1">Membrane</location>
        <topology evidence="1">Multi-pass membrane protein</topology>
    </subcellularLocation>
</comment>
<accession>A0A1M4VAI0</accession>
<feature type="transmembrane region" description="Helical" evidence="11">
    <location>
        <begin position="220"/>
        <end position="249"/>
    </location>
</feature>
<feature type="transmembrane region" description="Helical" evidence="11">
    <location>
        <begin position="65"/>
        <end position="83"/>
    </location>
</feature>
<dbReference type="HAMAP" id="MF_01393">
    <property type="entry name" value="ATP_synth_a_bact"/>
    <property type="match status" value="1"/>
</dbReference>
<name>A0A1M4VAI0_9ACTN</name>
<keyword evidence="6 11" id="KW-0375">Hydrogen ion transport</keyword>
<dbReference type="GO" id="GO:0005886">
    <property type="term" value="C:plasma membrane"/>
    <property type="evidence" value="ECO:0007669"/>
    <property type="project" value="UniProtKB-SubCell"/>
</dbReference>
<dbReference type="PRINTS" id="PR00123">
    <property type="entry name" value="ATPASEA"/>
</dbReference>
<keyword evidence="5 11" id="KW-0812">Transmembrane</keyword>
<feature type="transmembrane region" description="Helical" evidence="11">
    <location>
        <begin position="33"/>
        <end position="53"/>
    </location>
</feature>
<evidence type="ECO:0000256" key="8">
    <source>
        <dbReference type="ARBA" id="ARBA00023065"/>
    </source>
</evidence>
<evidence type="ECO:0000256" key="4">
    <source>
        <dbReference type="ARBA" id="ARBA00022547"/>
    </source>
</evidence>
<evidence type="ECO:0000256" key="12">
    <source>
        <dbReference type="RuleBase" id="RU000483"/>
    </source>
</evidence>
<dbReference type="Pfam" id="PF00119">
    <property type="entry name" value="ATP-synt_A"/>
    <property type="match status" value="1"/>
</dbReference>
<evidence type="ECO:0000256" key="5">
    <source>
        <dbReference type="ARBA" id="ARBA00022692"/>
    </source>
</evidence>
<feature type="transmembrane region" description="Helical" evidence="11">
    <location>
        <begin position="194"/>
        <end position="214"/>
    </location>
</feature>
<evidence type="ECO:0000256" key="11">
    <source>
        <dbReference type="HAMAP-Rule" id="MF_01393"/>
    </source>
</evidence>
<feature type="transmembrane region" description="Helical" evidence="11">
    <location>
        <begin position="121"/>
        <end position="139"/>
    </location>
</feature>
<dbReference type="InterPro" id="IPR045083">
    <property type="entry name" value="ATP_synth_F0_asu_bact/mt"/>
</dbReference>
<dbReference type="CDD" id="cd00310">
    <property type="entry name" value="ATP-synt_Fo_a_6"/>
    <property type="match status" value="1"/>
</dbReference>
<feature type="transmembrane region" description="Helical" evidence="11">
    <location>
        <begin position="89"/>
        <end position="109"/>
    </location>
</feature>
<dbReference type="GO" id="GO:0045259">
    <property type="term" value="C:proton-transporting ATP synthase complex"/>
    <property type="evidence" value="ECO:0007669"/>
    <property type="project" value="UniProtKB-KW"/>
</dbReference>
<dbReference type="PANTHER" id="PTHR11410:SF0">
    <property type="entry name" value="ATP SYNTHASE SUBUNIT A"/>
    <property type="match status" value="1"/>
</dbReference>
<keyword evidence="4 11" id="KW-0138">CF(0)</keyword>
<dbReference type="OrthoDB" id="9809130at2"/>
<dbReference type="NCBIfam" id="TIGR01131">
    <property type="entry name" value="ATP_synt_6_or_A"/>
    <property type="match status" value="1"/>
</dbReference>
<dbReference type="InterPro" id="IPR035908">
    <property type="entry name" value="F0_ATP_A_sf"/>
</dbReference>
<protein>
    <recommendedName>
        <fullName evidence="11 12">ATP synthase subunit a</fullName>
    </recommendedName>
    <alternativeName>
        <fullName evidence="11">ATP synthase F0 sector subunit a</fullName>
    </alternativeName>
    <alternativeName>
        <fullName evidence="11">F-ATPase subunit 6</fullName>
    </alternativeName>
</protein>
<dbReference type="Gene3D" id="1.20.120.220">
    <property type="entry name" value="ATP synthase, F0 complex, subunit A"/>
    <property type="match status" value="1"/>
</dbReference>
<comment type="similarity">
    <text evidence="2 11 12">Belongs to the ATPase A chain family.</text>
</comment>
<keyword evidence="10 11" id="KW-0066">ATP synthesis</keyword>
<dbReference type="PROSITE" id="PS00449">
    <property type="entry name" value="ATPASE_A"/>
    <property type="match status" value="1"/>
</dbReference>
<evidence type="ECO:0000256" key="3">
    <source>
        <dbReference type="ARBA" id="ARBA00022448"/>
    </source>
</evidence>
<dbReference type="EMBL" id="FQUL01000015">
    <property type="protein sequence ID" value="SHE65952.1"/>
    <property type="molecule type" value="Genomic_DNA"/>
</dbReference>
<keyword evidence="7 11" id="KW-1133">Transmembrane helix</keyword>
<evidence type="ECO:0000256" key="10">
    <source>
        <dbReference type="ARBA" id="ARBA00023310"/>
    </source>
</evidence>
<evidence type="ECO:0000256" key="7">
    <source>
        <dbReference type="ARBA" id="ARBA00022989"/>
    </source>
</evidence>
<feature type="transmembrane region" description="Helical" evidence="11">
    <location>
        <begin position="159"/>
        <end position="182"/>
    </location>
</feature>
<sequence>MHLLGSINFPPIGELLNWKAILFSGSAFSLNKIGLITLAAALITFAMFGLAGRKAKLVPTGLQNVVEYAVDFVTNLIVLDAMGPEGIVWVPWLVGMFFFILFSNLFEVIPFIQMPATARTSVTIPLALISYITFVAVGIKKQGLGRYFKSSLVPKGVPVALLPLLIPLEFLSTFIVRPFALAIRLCGNMLAGHLLLVTFAILSEALFVKSLLLIALPLPFAMLVVVTGYEIFVSALQAFIFTTLTAVYIGEAMAGDH</sequence>
<organism evidence="13 14">
    <name type="scientific">Ferrithrix thermotolerans DSM 19514</name>
    <dbReference type="NCBI Taxonomy" id="1121881"/>
    <lineage>
        <taxon>Bacteria</taxon>
        <taxon>Bacillati</taxon>
        <taxon>Actinomycetota</taxon>
        <taxon>Acidimicrobiia</taxon>
        <taxon>Acidimicrobiales</taxon>
        <taxon>Acidimicrobiaceae</taxon>
        <taxon>Ferrithrix</taxon>
    </lineage>
</organism>
<keyword evidence="11" id="KW-1003">Cell membrane</keyword>
<dbReference type="AlphaFoldDB" id="A0A1M4VAI0"/>
<dbReference type="InterPro" id="IPR000568">
    <property type="entry name" value="ATP_synth_F0_asu"/>
</dbReference>
<evidence type="ECO:0000256" key="9">
    <source>
        <dbReference type="ARBA" id="ARBA00023136"/>
    </source>
</evidence>